<proteinExistence type="inferred from homology"/>
<comment type="similarity">
    <text evidence="10">Belongs to the archaeal Rpo10/eukaryotic RPB10 RNA polymerase subunit family.</text>
</comment>
<evidence type="ECO:0000256" key="4">
    <source>
        <dbReference type="ARBA" id="ARBA00022490"/>
    </source>
</evidence>
<dbReference type="InterPro" id="IPR020789">
    <property type="entry name" value="RNA_pol_suN_Zn-BS"/>
</dbReference>
<dbReference type="VEuPathDB" id="TriTrypDB:LdCL_130015600"/>
<sequence length="681" mass="75159">MDSETESSSKLQRQLVELLRPSGRCTTLRVSQIASILGVEGEEQYQHLLDLLARSRFAQYDAEQQIVRSLLAPKDNLEDDDEAALLALSDVDVVGGGVRGGRVGPTPLIAGYRQHRSNSRHSYRGGGGNAVASGYRSDSGLATAHCSVALLSRRRAGGTWTKPGQRGLEDAASYPGPVGRVGYICVADELHLGKLEAYYRAQGYYTKFDFDVLHVRFAQPSFVNVEANAGDRANAPAGQRDRQRSRHAPAAQRSGDLVVHGEDTGSIPPPPPLLERGAVAAAAQRFGESTSASSQGYGALGSNTRSKAAVNSTLAQVGEGGEAAAATPNSSNSVMHYFDLFVFPYGAVVWWGFDQRYFKIVENDYMLPHSAIGHCMTNRYTTQLVNENYPVWCTFNLVARDTLEVDENFKARLRFDHFVIPYRRGELATGSVLMLCASHALAQSAKIDYIELQVQELADSCSPLPRELREKGAVSITERRLLQLRGEVLSYRLMLKSGSDLLDEPDFFWENSYLKPVFQATKEEYEISERVEALDNKLDAANEILSMLAEDFSQRHGARLEWIVIWLVFVEVVIGVLELLVDVRPWFHPFPTMIIPVRCFTCGNVIADKYLLYLDLVSQGVSEEDAMNVFHLERFCCRRMMLTHVDMTDLLLKFNPADTNVLGTASVAAAAGEDDGAVGMP</sequence>
<evidence type="ECO:0000256" key="8">
    <source>
        <dbReference type="ARBA" id="ARBA00022833"/>
    </source>
</evidence>
<evidence type="ECO:0000313" key="13">
    <source>
        <dbReference type="EMBL" id="TPP45196.1"/>
    </source>
</evidence>
<evidence type="ECO:0000256" key="7">
    <source>
        <dbReference type="ARBA" id="ARBA00022723"/>
    </source>
</evidence>
<evidence type="ECO:0000259" key="12">
    <source>
        <dbReference type="Pfam" id="PF02582"/>
    </source>
</evidence>
<dbReference type="AlphaFoldDB" id="A0A504X811"/>
<dbReference type="VEuPathDB" id="TriTrypDB:LdCL_130015500"/>
<dbReference type="GO" id="GO:0003677">
    <property type="term" value="F:DNA binding"/>
    <property type="evidence" value="ECO:0007669"/>
    <property type="project" value="InterPro"/>
</dbReference>
<evidence type="ECO:0000256" key="11">
    <source>
        <dbReference type="SAM" id="MobiDB-lite"/>
    </source>
</evidence>
<dbReference type="Gene3D" id="1.10.10.60">
    <property type="entry name" value="Homeodomain-like"/>
    <property type="match status" value="1"/>
</dbReference>
<dbReference type="GO" id="GO:0006351">
    <property type="term" value="P:DNA-templated transcription"/>
    <property type="evidence" value="ECO:0007669"/>
    <property type="project" value="InterPro"/>
</dbReference>
<dbReference type="GO" id="GO:0005665">
    <property type="term" value="C:RNA polymerase II, core complex"/>
    <property type="evidence" value="ECO:0007669"/>
    <property type="project" value="UniProtKB-ARBA"/>
</dbReference>
<reference evidence="14" key="1">
    <citation type="submission" date="2019-02" db="EMBL/GenBank/DDBJ databases">
        <title>FDA dAtabase for Regulatory Grade micrObial Sequences (FDA-ARGOS): Supporting development and validation of Infectious Disease Dx tests.</title>
        <authorList>
            <person name="Duncan R."/>
            <person name="Fisher C."/>
            <person name="Tallon L."/>
            <person name="Sadzewicz L."/>
            <person name="Sengamalay N."/>
            <person name="Ott S."/>
            <person name="Godinez A."/>
            <person name="Nagaraj S."/>
            <person name="Vavikolanu K."/>
            <person name="Nadendla S."/>
            <person name="Aluvathingal J."/>
            <person name="Sichtig H."/>
        </authorList>
    </citation>
    <scope>NUCLEOTIDE SEQUENCE [LARGE SCALE GENOMIC DNA]</scope>
    <source>
        <strain evidence="14">FDAARGOS_361</strain>
    </source>
</reference>
<comment type="similarity">
    <text evidence="2">Belongs to the RMD1/sif2 family.</text>
</comment>
<feature type="domain" description="DUF155" evidence="12">
    <location>
        <begin position="340"/>
        <end position="534"/>
    </location>
</feature>
<dbReference type="InterPro" id="IPR051624">
    <property type="entry name" value="RMD1/Sad1-interacting"/>
</dbReference>
<dbReference type="PANTHER" id="PTHR16255:SF1">
    <property type="entry name" value="REQUIRED FOR MEIOTIC NUCLEAR DIVISION PROTEIN 1 HOMOLOG"/>
    <property type="match status" value="1"/>
</dbReference>
<dbReference type="FunFam" id="1.10.10.60:FF:000335">
    <property type="entry name" value="DNA-directed RNA polymerase subunit N, putative"/>
    <property type="match status" value="1"/>
</dbReference>
<name>A0A504X811_LEIDO</name>
<dbReference type="Pfam" id="PF02582">
    <property type="entry name" value="DUF155"/>
    <property type="match status" value="1"/>
</dbReference>
<dbReference type="GO" id="GO:0003899">
    <property type="term" value="F:DNA-directed RNA polymerase activity"/>
    <property type="evidence" value="ECO:0007669"/>
    <property type="project" value="InterPro"/>
</dbReference>
<keyword evidence="6" id="KW-0548">Nucleotidyltransferase</keyword>
<dbReference type="GO" id="GO:0005739">
    <property type="term" value="C:mitochondrion"/>
    <property type="evidence" value="ECO:0007669"/>
    <property type="project" value="UniProtKB-ARBA"/>
</dbReference>
<dbReference type="SUPFAM" id="SSF46924">
    <property type="entry name" value="RNA polymerase subunit RPB10"/>
    <property type="match status" value="1"/>
</dbReference>
<dbReference type="VEuPathDB" id="TriTrypDB:LDHU3_13.1250"/>
<keyword evidence="5" id="KW-0808">Transferase</keyword>
<feature type="region of interest" description="Disordered" evidence="11">
    <location>
        <begin position="229"/>
        <end position="274"/>
    </location>
</feature>
<keyword evidence="7" id="KW-0479">Metal-binding</keyword>
<evidence type="ECO:0000256" key="2">
    <source>
        <dbReference type="ARBA" id="ARBA00008306"/>
    </source>
</evidence>
<dbReference type="Pfam" id="PF01194">
    <property type="entry name" value="RNA_pol_N"/>
    <property type="match status" value="1"/>
</dbReference>
<evidence type="ECO:0000256" key="1">
    <source>
        <dbReference type="ARBA" id="ARBA00004496"/>
    </source>
</evidence>
<keyword evidence="9" id="KW-0804">Transcription</keyword>
<evidence type="ECO:0000256" key="3">
    <source>
        <dbReference type="ARBA" id="ARBA00022478"/>
    </source>
</evidence>
<dbReference type="VEuPathDB" id="TriTrypDB:LDHU3_13.1240"/>
<dbReference type="PANTHER" id="PTHR16255">
    <property type="entry name" value="REQUIRED FOR MEIOTIC NUCLEAR DIVISION PROTEIN 1 HOMOLOG"/>
    <property type="match status" value="1"/>
</dbReference>
<dbReference type="InterPro" id="IPR000268">
    <property type="entry name" value="RPABC5/Rpb10"/>
</dbReference>
<comment type="caution">
    <text evidence="13">The sequence shown here is derived from an EMBL/GenBank/DDBJ whole genome shotgun (WGS) entry which is preliminary data.</text>
</comment>
<dbReference type="EMBL" id="RHLC01000031">
    <property type="protein sequence ID" value="TPP45196.1"/>
    <property type="molecule type" value="Genomic_DNA"/>
</dbReference>
<evidence type="ECO:0000256" key="5">
    <source>
        <dbReference type="ARBA" id="ARBA00022679"/>
    </source>
</evidence>
<dbReference type="GO" id="GO:0008270">
    <property type="term" value="F:zinc ion binding"/>
    <property type="evidence" value="ECO:0007669"/>
    <property type="project" value="InterPro"/>
</dbReference>
<dbReference type="VEuPathDB" id="TriTrypDB:LdBPK_131020.1"/>
<keyword evidence="8" id="KW-0862">Zinc</keyword>
<dbReference type="VEuPathDB" id="TriTrypDB:LdBPK_131030.1"/>
<evidence type="ECO:0000256" key="9">
    <source>
        <dbReference type="ARBA" id="ARBA00023163"/>
    </source>
</evidence>
<dbReference type="Proteomes" id="UP000318447">
    <property type="component" value="Unassembled WGS sequence"/>
</dbReference>
<keyword evidence="3" id="KW-0240">DNA-directed RNA polymerase</keyword>
<protein>
    <recommendedName>
        <fullName evidence="12">DUF155 domain-containing protein</fullName>
    </recommendedName>
</protein>
<dbReference type="PROSITE" id="PS01112">
    <property type="entry name" value="RNA_POL_N_8KD"/>
    <property type="match status" value="1"/>
</dbReference>
<evidence type="ECO:0000313" key="14">
    <source>
        <dbReference type="Proteomes" id="UP000318447"/>
    </source>
</evidence>
<comment type="subcellular location">
    <subcellularLocation>
        <location evidence="1">Cytoplasm</location>
    </subcellularLocation>
</comment>
<dbReference type="InterPro" id="IPR003734">
    <property type="entry name" value="DUF155"/>
</dbReference>
<accession>A0A504X811</accession>
<organism evidence="13 14">
    <name type="scientific">Leishmania donovani</name>
    <dbReference type="NCBI Taxonomy" id="5661"/>
    <lineage>
        <taxon>Eukaryota</taxon>
        <taxon>Discoba</taxon>
        <taxon>Euglenozoa</taxon>
        <taxon>Kinetoplastea</taxon>
        <taxon>Metakinetoplastina</taxon>
        <taxon>Trypanosomatida</taxon>
        <taxon>Trypanosomatidae</taxon>
        <taxon>Leishmaniinae</taxon>
        <taxon>Leishmania</taxon>
    </lineage>
</organism>
<evidence type="ECO:0000256" key="10">
    <source>
        <dbReference type="ARBA" id="ARBA00025720"/>
    </source>
</evidence>
<keyword evidence="4" id="KW-0963">Cytoplasm</keyword>
<evidence type="ECO:0000256" key="6">
    <source>
        <dbReference type="ARBA" id="ARBA00022695"/>
    </source>
</evidence>
<gene>
    <name evidence="13" type="ORF">CGC21_33435</name>
</gene>
<dbReference type="InterPro" id="IPR023580">
    <property type="entry name" value="RNA_pol_su_RPB10"/>
</dbReference>